<reference evidence="2 3" key="1">
    <citation type="submission" date="2018-08" db="EMBL/GenBank/DDBJ databases">
        <title>A genome reference for cultivated species of the human gut microbiota.</title>
        <authorList>
            <person name="Zou Y."/>
            <person name="Xue W."/>
            <person name="Luo G."/>
        </authorList>
    </citation>
    <scope>NUCLEOTIDE SEQUENCE [LARGE SCALE GENOMIC DNA]</scope>
    <source>
        <strain evidence="2 3">AF37-12</strain>
    </source>
</reference>
<evidence type="ECO:0000256" key="1">
    <source>
        <dbReference type="SAM" id="Phobius"/>
    </source>
</evidence>
<accession>A0A415M3Q2</accession>
<evidence type="ECO:0000313" key="3">
    <source>
        <dbReference type="Proteomes" id="UP000283616"/>
    </source>
</evidence>
<keyword evidence="1" id="KW-1133">Transmembrane helix</keyword>
<dbReference type="EMBL" id="QROV01000005">
    <property type="protein sequence ID" value="RHL62278.1"/>
    <property type="molecule type" value="Genomic_DNA"/>
</dbReference>
<name>A0A415M3Q2_BACT4</name>
<keyword evidence="1" id="KW-0812">Transmembrane</keyword>
<proteinExistence type="predicted"/>
<keyword evidence="1" id="KW-0472">Membrane</keyword>
<comment type="caution">
    <text evidence="2">The sequence shown here is derived from an EMBL/GenBank/DDBJ whole genome shotgun (WGS) entry which is preliminary data.</text>
</comment>
<gene>
    <name evidence="2" type="ORF">DW011_05295</name>
</gene>
<sequence length="96" mass="10967">MKNLTLIISVLIPLFSFLSTILMTYADRNKVRVDPLSGFNKAMSVLNTSGHNPSKAKSDEKMELHNKKMNRIWSWGIVFLIISFVLSIIFIVLQQI</sequence>
<protein>
    <submittedName>
        <fullName evidence="2">Uncharacterized protein</fullName>
    </submittedName>
</protein>
<evidence type="ECO:0000313" key="2">
    <source>
        <dbReference type="EMBL" id="RHL62278.1"/>
    </source>
</evidence>
<dbReference type="AlphaFoldDB" id="A0A415M3Q2"/>
<feature type="transmembrane region" description="Helical" evidence="1">
    <location>
        <begin position="72"/>
        <end position="93"/>
    </location>
</feature>
<dbReference type="RefSeq" id="WP_118417419.1">
    <property type="nucleotide sequence ID" value="NZ_JBLHCF010000001.1"/>
</dbReference>
<organism evidence="2 3">
    <name type="scientific">Bacteroides thetaiotaomicron</name>
    <dbReference type="NCBI Taxonomy" id="818"/>
    <lineage>
        <taxon>Bacteria</taxon>
        <taxon>Pseudomonadati</taxon>
        <taxon>Bacteroidota</taxon>
        <taxon>Bacteroidia</taxon>
        <taxon>Bacteroidales</taxon>
        <taxon>Bacteroidaceae</taxon>
        <taxon>Bacteroides</taxon>
    </lineage>
</organism>
<dbReference type="Proteomes" id="UP000283616">
    <property type="component" value="Unassembled WGS sequence"/>
</dbReference>